<evidence type="ECO:0000256" key="1">
    <source>
        <dbReference type="ARBA" id="ARBA00023125"/>
    </source>
</evidence>
<dbReference type="OrthoDB" id="10261135at2759"/>
<comment type="caution">
    <text evidence="3">The sequence shown here is derived from an EMBL/GenBank/DDBJ whole genome shotgun (WGS) entry which is preliminary data.</text>
</comment>
<evidence type="ECO:0000313" key="3">
    <source>
        <dbReference type="EMBL" id="GAX26274.1"/>
    </source>
</evidence>
<dbReference type="SMART" id="SM00411">
    <property type="entry name" value="BHL"/>
    <property type="match status" value="1"/>
</dbReference>
<dbReference type="AlphaFoldDB" id="A0A1Z5KJ01"/>
<dbReference type="PANTHER" id="PTHR33175">
    <property type="entry name" value="DNA-BINDING PROTEIN HU"/>
    <property type="match status" value="1"/>
</dbReference>
<keyword evidence="1 3" id="KW-0238">DNA-binding</keyword>
<dbReference type="GO" id="GO:0003677">
    <property type="term" value="F:DNA binding"/>
    <property type="evidence" value="ECO:0007669"/>
    <property type="project" value="UniProtKB-KW"/>
</dbReference>
<reference evidence="3 4" key="1">
    <citation type="journal article" date="2015" name="Plant Cell">
        <title>Oil accumulation by the oleaginous diatom Fistulifera solaris as revealed by the genome and transcriptome.</title>
        <authorList>
            <person name="Tanaka T."/>
            <person name="Maeda Y."/>
            <person name="Veluchamy A."/>
            <person name="Tanaka M."/>
            <person name="Abida H."/>
            <person name="Marechal E."/>
            <person name="Bowler C."/>
            <person name="Muto M."/>
            <person name="Sunaga Y."/>
            <person name="Tanaka M."/>
            <person name="Yoshino T."/>
            <person name="Taniguchi T."/>
            <person name="Fukuda Y."/>
            <person name="Nemoto M."/>
            <person name="Matsumoto M."/>
            <person name="Wong P.S."/>
            <person name="Aburatani S."/>
            <person name="Fujibuchi W."/>
        </authorList>
    </citation>
    <scope>NUCLEOTIDE SEQUENCE [LARGE SCALE GENOMIC DNA]</scope>
    <source>
        <strain evidence="3 4">JPCC DA0580</strain>
    </source>
</reference>
<organism evidence="3 4">
    <name type="scientific">Fistulifera solaris</name>
    <name type="common">Oleaginous diatom</name>
    <dbReference type="NCBI Taxonomy" id="1519565"/>
    <lineage>
        <taxon>Eukaryota</taxon>
        <taxon>Sar</taxon>
        <taxon>Stramenopiles</taxon>
        <taxon>Ochrophyta</taxon>
        <taxon>Bacillariophyta</taxon>
        <taxon>Bacillariophyceae</taxon>
        <taxon>Bacillariophycidae</taxon>
        <taxon>Naviculales</taxon>
        <taxon>Naviculaceae</taxon>
        <taxon>Fistulifera</taxon>
    </lineage>
</organism>
<dbReference type="InterPro" id="IPR020816">
    <property type="entry name" value="Histone-like_DNA-bd_CS"/>
</dbReference>
<gene>
    <name evidence="3" type="ORF">FisN_16Lh105</name>
</gene>
<keyword evidence="4" id="KW-1185">Reference proteome</keyword>
<dbReference type="Proteomes" id="UP000198406">
    <property type="component" value="Unassembled WGS sequence"/>
</dbReference>
<accession>A0A1Z5KJ01</accession>
<name>A0A1Z5KJ01_FISSO</name>
<dbReference type="CDD" id="cd13831">
    <property type="entry name" value="HU"/>
    <property type="match status" value="1"/>
</dbReference>
<sequence length="151" mass="15982">MSVADAFVRGEVKPTCTFDGLQAQRCSTALFAAKASKSKKGAKMASKKAPAVAEKPDTFKKADFVAAVSERTGMTKKESEVAIQAVLETVMEEVGAGKRVNLVGFGSFTLKDRSARKGRNPQTGEEIDIPASKAPGFTVAKAWKDIVNGKA</sequence>
<dbReference type="InterPro" id="IPR000119">
    <property type="entry name" value="Hist_DNA-bd"/>
</dbReference>
<comment type="similarity">
    <text evidence="2">Belongs to the bacterial histone-like protein family.</text>
</comment>
<dbReference type="Pfam" id="PF00216">
    <property type="entry name" value="Bac_DNA_binding"/>
    <property type="match status" value="1"/>
</dbReference>
<evidence type="ECO:0000256" key="2">
    <source>
        <dbReference type="RuleBase" id="RU003939"/>
    </source>
</evidence>
<dbReference type="Gene3D" id="4.10.520.10">
    <property type="entry name" value="IHF-like DNA-binding proteins"/>
    <property type="match status" value="1"/>
</dbReference>
<dbReference type="PRINTS" id="PR01727">
    <property type="entry name" value="DNABINDINGHU"/>
</dbReference>
<proteinExistence type="inferred from homology"/>
<dbReference type="EMBL" id="BDSP01000240">
    <property type="protein sequence ID" value="GAX26274.1"/>
    <property type="molecule type" value="Genomic_DNA"/>
</dbReference>
<dbReference type="PANTHER" id="PTHR33175:SF3">
    <property type="entry name" value="DNA-BINDING PROTEIN HU-BETA"/>
    <property type="match status" value="1"/>
</dbReference>
<protein>
    <submittedName>
        <fullName evidence="3">DNA-binding protein HU-beta</fullName>
    </submittedName>
</protein>
<dbReference type="GO" id="GO:0030527">
    <property type="term" value="F:structural constituent of chromatin"/>
    <property type="evidence" value="ECO:0007669"/>
    <property type="project" value="InterPro"/>
</dbReference>
<dbReference type="SUPFAM" id="SSF47729">
    <property type="entry name" value="IHF-like DNA-binding proteins"/>
    <property type="match status" value="1"/>
</dbReference>
<dbReference type="InParanoid" id="A0A1Z5KJ01"/>
<dbReference type="InterPro" id="IPR010992">
    <property type="entry name" value="IHF-like_DNA-bd_dom_sf"/>
</dbReference>
<evidence type="ECO:0000313" key="4">
    <source>
        <dbReference type="Proteomes" id="UP000198406"/>
    </source>
</evidence>
<dbReference type="PROSITE" id="PS00045">
    <property type="entry name" value="HISTONE_LIKE"/>
    <property type="match status" value="1"/>
</dbReference>